<evidence type="ECO:0000313" key="2">
    <source>
        <dbReference type="EMBL" id="KZE31264.1"/>
    </source>
</evidence>
<organism evidence="2 3">
    <name type="scientific">Crenobacter luteus</name>
    <dbReference type="NCBI Taxonomy" id="1452487"/>
    <lineage>
        <taxon>Bacteria</taxon>
        <taxon>Pseudomonadati</taxon>
        <taxon>Pseudomonadota</taxon>
        <taxon>Betaproteobacteria</taxon>
        <taxon>Neisseriales</taxon>
        <taxon>Neisseriaceae</taxon>
        <taxon>Crenobacter</taxon>
    </lineage>
</organism>
<evidence type="ECO:0000313" key="3">
    <source>
        <dbReference type="Proteomes" id="UP000076625"/>
    </source>
</evidence>
<dbReference type="AlphaFoldDB" id="A0A165F5E8"/>
<comment type="caution">
    <text evidence="2">The sequence shown here is derived from an EMBL/GenBank/DDBJ whole genome shotgun (WGS) entry which is preliminary data.</text>
</comment>
<feature type="domain" description="EAL" evidence="1">
    <location>
        <begin position="1"/>
        <end position="232"/>
    </location>
</feature>
<dbReference type="PANTHER" id="PTHR33121:SF76">
    <property type="entry name" value="SIGNALING PROTEIN"/>
    <property type="match status" value="1"/>
</dbReference>
<name>A0A165F5E8_9NEIS</name>
<dbReference type="Pfam" id="PF00563">
    <property type="entry name" value="EAL"/>
    <property type="match status" value="1"/>
</dbReference>
<dbReference type="STRING" id="1452487.AVW16_12275"/>
<dbReference type="InterPro" id="IPR001633">
    <property type="entry name" value="EAL_dom"/>
</dbReference>
<keyword evidence="3" id="KW-1185">Reference proteome</keyword>
<evidence type="ECO:0000259" key="1">
    <source>
        <dbReference type="PROSITE" id="PS50883"/>
    </source>
</evidence>
<dbReference type="GO" id="GO:0071111">
    <property type="term" value="F:cyclic-guanylate-specific phosphodiesterase activity"/>
    <property type="evidence" value="ECO:0007669"/>
    <property type="project" value="InterPro"/>
</dbReference>
<dbReference type="OrthoDB" id="9813903at2"/>
<reference evidence="3" key="1">
    <citation type="submission" date="2016-01" db="EMBL/GenBank/DDBJ databases">
        <title>Draft genome of Chromobacterium sp. F49.</title>
        <authorList>
            <person name="Hong K.W."/>
        </authorList>
    </citation>
    <scope>NUCLEOTIDE SEQUENCE [LARGE SCALE GENOMIC DNA]</scope>
    <source>
        <strain evidence="3">CN10</strain>
    </source>
</reference>
<dbReference type="EMBL" id="LQQU01000025">
    <property type="protein sequence ID" value="KZE31264.1"/>
    <property type="molecule type" value="Genomic_DNA"/>
</dbReference>
<dbReference type="PANTHER" id="PTHR33121">
    <property type="entry name" value="CYCLIC DI-GMP PHOSPHODIESTERASE PDEF"/>
    <property type="match status" value="1"/>
</dbReference>
<protein>
    <submittedName>
        <fullName evidence="2">Diguanylate phosphodiesterase</fullName>
    </submittedName>
</protein>
<dbReference type="InterPro" id="IPR050706">
    <property type="entry name" value="Cyclic-di-GMP_PDE-like"/>
</dbReference>
<proteinExistence type="predicted"/>
<dbReference type="PROSITE" id="PS50883">
    <property type="entry name" value="EAL"/>
    <property type="match status" value="1"/>
</dbReference>
<sequence length="232" mass="25659">MLDLIENRRVGVEYQVILDARTLEPFGYEGLARLYDRDGAPLPPQAVFDCLHASPLSLVQLELIAKTAQIEHAPADGKLFVNVDPDALLLGLAPDRDHPMFRLLARRADVVVEIIENSNTQQADRSLALARALAEAGIQTALDDIGAPASLLALPLLMSVDYYKFDRHWLGRRDDTAHRALLSHLLGFARERGKATVLEGVETAGDLELARALGVDYVQGFLFRERFVSVRP</sequence>
<dbReference type="Proteomes" id="UP000076625">
    <property type="component" value="Unassembled WGS sequence"/>
</dbReference>
<dbReference type="SMART" id="SM00052">
    <property type="entry name" value="EAL"/>
    <property type="match status" value="1"/>
</dbReference>
<dbReference type="CDD" id="cd01948">
    <property type="entry name" value="EAL"/>
    <property type="match status" value="1"/>
</dbReference>
<dbReference type="Gene3D" id="3.20.20.450">
    <property type="entry name" value="EAL domain"/>
    <property type="match status" value="1"/>
</dbReference>
<dbReference type="InterPro" id="IPR035919">
    <property type="entry name" value="EAL_sf"/>
</dbReference>
<dbReference type="SUPFAM" id="SSF141868">
    <property type="entry name" value="EAL domain-like"/>
    <property type="match status" value="1"/>
</dbReference>
<gene>
    <name evidence="2" type="ORF">AVW16_12275</name>
</gene>
<accession>A0A165F5E8</accession>